<evidence type="ECO:0008006" key="9">
    <source>
        <dbReference type="Google" id="ProtNLM"/>
    </source>
</evidence>
<dbReference type="Gene3D" id="1.10.10.10">
    <property type="entry name" value="Winged helix-like DNA-binding domain superfamily/Winged helix DNA-binding domain"/>
    <property type="match status" value="1"/>
</dbReference>
<keyword evidence="3" id="KW-0862">Zinc</keyword>
<evidence type="ECO:0000256" key="2">
    <source>
        <dbReference type="ARBA" id="ARBA00022491"/>
    </source>
</evidence>
<sequence length="124" mass="13885">MAPAVTVAHRARRRHTECVLVALRTVRRATVQELYRTLRSAGDPISLSTVYREVHRLVAVGRVREVVLPGGAVYLLPGDDLFVCDECGRIEEVPLRRVAVIQDADFFAQTETLTVHGRCTDCDR</sequence>
<evidence type="ECO:0000313" key="7">
    <source>
        <dbReference type="EMBL" id="GAA1493462.1"/>
    </source>
</evidence>
<dbReference type="Pfam" id="PF01475">
    <property type="entry name" value="FUR"/>
    <property type="match status" value="1"/>
</dbReference>
<dbReference type="InterPro" id="IPR043135">
    <property type="entry name" value="Fur_C"/>
</dbReference>
<evidence type="ECO:0000256" key="6">
    <source>
        <dbReference type="ARBA" id="ARBA00023163"/>
    </source>
</evidence>
<dbReference type="InterPro" id="IPR002481">
    <property type="entry name" value="FUR"/>
</dbReference>
<dbReference type="Proteomes" id="UP001501742">
    <property type="component" value="Unassembled WGS sequence"/>
</dbReference>
<evidence type="ECO:0000256" key="4">
    <source>
        <dbReference type="ARBA" id="ARBA00023015"/>
    </source>
</evidence>
<keyword evidence="5" id="KW-0238">DNA-binding</keyword>
<dbReference type="RefSeq" id="WP_204608072.1">
    <property type="nucleotide sequence ID" value="NZ_BAAAJX010000006.1"/>
</dbReference>
<dbReference type="EMBL" id="BAAAJX010000006">
    <property type="protein sequence ID" value="GAA1493462.1"/>
    <property type="molecule type" value="Genomic_DNA"/>
</dbReference>
<keyword evidence="4" id="KW-0805">Transcription regulation</keyword>
<accession>A0ABP4K408</accession>
<keyword evidence="2" id="KW-0678">Repressor</keyword>
<keyword evidence="8" id="KW-1185">Reference proteome</keyword>
<comment type="caution">
    <text evidence="7">The sequence shown here is derived from an EMBL/GenBank/DDBJ whole genome shotgun (WGS) entry which is preliminary data.</text>
</comment>
<keyword evidence="6" id="KW-0804">Transcription</keyword>
<dbReference type="InterPro" id="IPR036388">
    <property type="entry name" value="WH-like_DNA-bd_sf"/>
</dbReference>
<dbReference type="Gene3D" id="3.30.1490.190">
    <property type="match status" value="1"/>
</dbReference>
<evidence type="ECO:0000256" key="5">
    <source>
        <dbReference type="ARBA" id="ARBA00023125"/>
    </source>
</evidence>
<gene>
    <name evidence="7" type="ORF">GCM10009627_18080</name>
</gene>
<reference evidence="8" key="1">
    <citation type="journal article" date="2019" name="Int. J. Syst. Evol. Microbiol.">
        <title>The Global Catalogue of Microorganisms (GCM) 10K type strain sequencing project: providing services to taxonomists for standard genome sequencing and annotation.</title>
        <authorList>
            <consortium name="The Broad Institute Genomics Platform"/>
            <consortium name="The Broad Institute Genome Sequencing Center for Infectious Disease"/>
            <person name="Wu L."/>
            <person name="Ma J."/>
        </authorList>
    </citation>
    <scope>NUCLEOTIDE SEQUENCE [LARGE SCALE GENOMIC DNA]</scope>
    <source>
        <strain evidence="8">JCM 12140</strain>
    </source>
</reference>
<evidence type="ECO:0000256" key="1">
    <source>
        <dbReference type="ARBA" id="ARBA00007957"/>
    </source>
</evidence>
<proteinExistence type="inferred from homology"/>
<organism evidence="7 8">
    <name type="scientific">Curtobacterium herbarum</name>
    <dbReference type="NCBI Taxonomy" id="150122"/>
    <lineage>
        <taxon>Bacteria</taxon>
        <taxon>Bacillati</taxon>
        <taxon>Actinomycetota</taxon>
        <taxon>Actinomycetes</taxon>
        <taxon>Micrococcales</taxon>
        <taxon>Microbacteriaceae</taxon>
        <taxon>Curtobacterium</taxon>
    </lineage>
</organism>
<protein>
    <recommendedName>
        <fullName evidence="9">Transcriptional repressor</fullName>
    </recommendedName>
</protein>
<comment type="similarity">
    <text evidence="1">Belongs to the Fur family.</text>
</comment>
<dbReference type="SUPFAM" id="SSF46785">
    <property type="entry name" value="Winged helix' DNA-binding domain"/>
    <property type="match status" value="1"/>
</dbReference>
<evidence type="ECO:0000256" key="3">
    <source>
        <dbReference type="ARBA" id="ARBA00022833"/>
    </source>
</evidence>
<dbReference type="InterPro" id="IPR036390">
    <property type="entry name" value="WH_DNA-bd_sf"/>
</dbReference>
<evidence type="ECO:0000313" key="8">
    <source>
        <dbReference type="Proteomes" id="UP001501742"/>
    </source>
</evidence>
<name>A0ABP4K408_9MICO</name>